<keyword evidence="2" id="KW-0732">Signal</keyword>
<comment type="caution">
    <text evidence="3">The sequence shown here is derived from an EMBL/GenBank/DDBJ whole genome shotgun (WGS) entry which is preliminary data.</text>
</comment>
<evidence type="ECO:0000313" key="4">
    <source>
        <dbReference type="Proteomes" id="UP001319200"/>
    </source>
</evidence>
<accession>A0AAP2GP37</accession>
<name>A0AAP2GP37_9BACT</name>
<evidence type="ECO:0008006" key="5">
    <source>
        <dbReference type="Google" id="ProtNLM"/>
    </source>
</evidence>
<proteinExistence type="predicted"/>
<feature type="compositionally biased region" description="Low complexity" evidence="1">
    <location>
        <begin position="43"/>
        <end position="58"/>
    </location>
</feature>
<evidence type="ECO:0000256" key="2">
    <source>
        <dbReference type="SAM" id="SignalP"/>
    </source>
</evidence>
<evidence type="ECO:0000256" key="1">
    <source>
        <dbReference type="SAM" id="MobiDB-lite"/>
    </source>
</evidence>
<dbReference type="Proteomes" id="UP001319200">
    <property type="component" value="Unassembled WGS sequence"/>
</dbReference>
<feature type="signal peptide" evidence="2">
    <location>
        <begin position="1"/>
        <end position="21"/>
    </location>
</feature>
<dbReference type="PROSITE" id="PS51257">
    <property type="entry name" value="PROKAR_LIPOPROTEIN"/>
    <property type="match status" value="1"/>
</dbReference>
<feature type="compositionally biased region" description="Polar residues" evidence="1">
    <location>
        <begin position="28"/>
        <end position="37"/>
    </location>
</feature>
<protein>
    <recommendedName>
        <fullName evidence="5">Entericidin</fullName>
    </recommendedName>
</protein>
<dbReference type="RefSeq" id="WP_254165297.1">
    <property type="nucleotide sequence ID" value="NZ_JAHESF010000016.1"/>
</dbReference>
<sequence length="58" mass="5800">MKKLIALLMVCGFAFAFVACGGGKTENAESTDTTSVETPVEPADTTATDTAAADTTGA</sequence>
<dbReference type="EMBL" id="JAHESF010000016">
    <property type="protein sequence ID" value="MBT1698678.1"/>
    <property type="molecule type" value="Genomic_DNA"/>
</dbReference>
<dbReference type="AlphaFoldDB" id="A0AAP2GP37"/>
<organism evidence="3 4">
    <name type="scientific">Chryseosolibacter histidini</name>
    <dbReference type="NCBI Taxonomy" id="2782349"/>
    <lineage>
        <taxon>Bacteria</taxon>
        <taxon>Pseudomonadati</taxon>
        <taxon>Bacteroidota</taxon>
        <taxon>Cytophagia</taxon>
        <taxon>Cytophagales</taxon>
        <taxon>Chryseotaleaceae</taxon>
        <taxon>Chryseosolibacter</taxon>
    </lineage>
</organism>
<keyword evidence="4" id="KW-1185">Reference proteome</keyword>
<gene>
    <name evidence="3" type="ORF">KK083_17430</name>
</gene>
<evidence type="ECO:0000313" key="3">
    <source>
        <dbReference type="EMBL" id="MBT1698678.1"/>
    </source>
</evidence>
<feature type="chain" id="PRO_5042817988" description="Entericidin" evidence="2">
    <location>
        <begin position="22"/>
        <end position="58"/>
    </location>
</feature>
<reference evidence="3 4" key="1">
    <citation type="submission" date="2021-05" db="EMBL/GenBank/DDBJ databases">
        <title>A Polyphasic approach of four new species of the genus Ohtaekwangia: Ohtaekwangia histidinii sp. nov., Ohtaekwangia cretensis sp. nov., Ohtaekwangia indiensis sp. nov., Ohtaekwangia reichenbachii sp. nov. from diverse environment.</title>
        <authorList>
            <person name="Octaviana S."/>
        </authorList>
    </citation>
    <scope>NUCLEOTIDE SEQUENCE [LARGE SCALE GENOMIC DNA]</scope>
    <source>
        <strain evidence="3 4">PWU4</strain>
    </source>
</reference>
<feature type="region of interest" description="Disordered" evidence="1">
    <location>
        <begin position="24"/>
        <end position="58"/>
    </location>
</feature>